<evidence type="ECO:0000313" key="1">
    <source>
        <dbReference type="EMBL" id="CAG7821709.1"/>
    </source>
</evidence>
<keyword evidence="2" id="KW-1185">Reference proteome</keyword>
<dbReference type="AlphaFoldDB" id="A0A8J2KYF8"/>
<evidence type="ECO:0000313" key="2">
    <source>
        <dbReference type="Proteomes" id="UP000708208"/>
    </source>
</evidence>
<name>A0A8J2KYF8_9HEXA</name>
<feature type="non-terminal residue" evidence="1">
    <location>
        <position position="86"/>
    </location>
</feature>
<dbReference type="Proteomes" id="UP000708208">
    <property type="component" value="Unassembled WGS sequence"/>
</dbReference>
<sequence length="86" mass="9514">TISSESESEAIGVDEYSCTALVPLFSGQDVKACVGVADPGNSNDLLCEKFQEIQQNIRWNLLPQITAVTFLRIVKNPHCYRKPGQM</sequence>
<proteinExistence type="predicted"/>
<protein>
    <submittedName>
        <fullName evidence="1">Uncharacterized protein</fullName>
    </submittedName>
</protein>
<organism evidence="1 2">
    <name type="scientific">Allacma fusca</name>
    <dbReference type="NCBI Taxonomy" id="39272"/>
    <lineage>
        <taxon>Eukaryota</taxon>
        <taxon>Metazoa</taxon>
        <taxon>Ecdysozoa</taxon>
        <taxon>Arthropoda</taxon>
        <taxon>Hexapoda</taxon>
        <taxon>Collembola</taxon>
        <taxon>Symphypleona</taxon>
        <taxon>Sminthuridae</taxon>
        <taxon>Allacma</taxon>
    </lineage>
</organism>
<dbReference type="EMBL" id="CAJVCH010518893">
    <property type="protein sequence ID" value="CAG7821709.1"/>
    <property type="molecule type" value="Genomic_DNA"/>
</dbReference>
<accession>A0A8J2KYF8</accession>
<comment type="caution">
    <text evidence="1">The sequence shown here is derived from an EMBL/GenBank/DDBJ whole genome shotgun (WGS) entry which is preliminary data.</text>
</comment>
<reference evidence="1" key="1">
    <citation type="submission" date="2021-06" db="EMBL/GenBank/DDBJ databases">
        <authorList>
            <person name="Hodson N. C."/>
            <person name="Mongue J. A."/>
            <person name="Jaron S. K."/>
        </authorList>
    </citation>
    <scope>NUCLEOTIDE SEQUENCE</scope>
</reference>
<gene>
    <name evidence="1" type="ORF">AFUS01_LOCUS32027</name>
</gene>